<dbReference type="InterPro" id="IPR016102">
    <property type="entry name" value="Succinyl-CoA_synth-like"/>
</dbReference>
<sequence length="918" mass="95610">MTSATTGPVGGDSGRARVPTPEGTPSQPAPAGWDALASDGSVVHLRPIRRDDEAALMAINHRLSDRSVYLRFFGLSRLTADEHTRHLVEADPAHGHVALVAEVDGAVAGVASYEPMRADEAEMAFLIDDTVHGRGLGTLLLEQLAAVARERGIRHLHADTLAENAPMLRVFLDSGFREVHKLDSGLVELSLDTAYSARTLDRMAERESAAESRSLRPLLSPRCIAVIGAGRKPGGVGHEVLLNLLDGGFTGDLYAVNPKADRIGDITSYPSVEDVPGHVDLAVIAVPAAQVARVIEDCGRAGAGGAVVLSAGFSESGADGRLAQQKLLEIARRYSLRLIGPNCLGIVNTDPAVRLDATFANVPPMAGSLGLAAQSGAVGIAVLDHAGRIGPGVSEFVSLGNKVDVSGNDLLLHWWNDPRTDVIGLYLESFGNPRKFGRLARLVGRKKPVLVVKSGRSTGGRRAGASHTAAAATPDTAVDALFAQSGVLRMETLEELVDTARALAGRPLPKGRRLGIVGNAGGAGVLAADAAVAAELDVPELSAATTSELVKRTGAVGAGNPVDLGAAATPETLESAVGILLASGEVDALVISYAATRAGDVDETYAAIARAAAGSEIPILVNCLGAPGAAPQITLDDGSKLPVYTFPETAVRALGHACRYAAWRGRPQGVVPEITDMDEDGARAIVRHYLNSHREGGWLDPARAEQLMLCAGIPVVAALTASNRDAALDAADRVGYPVVLKTAAPGIVHKTDVGGVKLGLRDAAELLRAYTELTAAVGDPHVVVQAMASTGVELVTGLVRDPLFGPVLMVGSGGILTDLLADRRWRGLPLTDLDATDMVRSLRCAPLLAGYRGAESADEAAVLDVLHRIAWLAEAVPELAELDINPLTATPTGAEALDVKVRLTPAAPEPDWYSRHLG</sequence>
<dbReference type="Gene3D" id="3.40.630.30">
    <property type="match status" value="1"/>
</dbReference>
<feature type="region of interest" description="Disordered" evidence="2">
    <location>
        <begin position="1"/>
        <end position="32"/>
    </location>
</feature>
<feature type="domain" description="ATP-grasp" evidence="3">
    <location>
        <begin position="705"/>
        <end position="743"/>
    </location>
</feature>
<protein>
    <submittedName>
        <fullName evidence="5">Bifunctional GNAT family N-acetyltransferase/acetate--CoA ligase family protein</fullName>
    </submittedName>
</protein>
<dbReference type="Gene3D" id="3.30.470.20">
    <property type="entry name" value="ATP-grasp fold, B domain"/>
    <property type="match status" value="1"/>
</dbReference>
<evidence type="ECO:0000256" key="2">
    <source>
        <dbReference type="SAM" id="MobiDB-lite"/>
    </source>
</evidence>
<accession>A0ABP6YVQ0</accession>
<dbReference type="InterPro" id="IPR043938">
    <property type="entry name" value="Ligase_CoA_dom"/>
</dbReference>
<evidence type="ECO:0000313" key="5">
    <source>
        <dbReference type="EMBL" id="GAA3592435.1"/>
    </source>
</evidence>
<dbReference type="PROSITE" id="PS51186">
    <property type="entry name" value="GNAT"/>
    <property type="match status" value="1"/>
</dbReference>
<dbReference type="PROSITE" id="PS50975">
    <property type="entry name" value="ATP_GRASP"/>
    <property type="match status" value="1"/>
</dbReference>
<comment type="caution">
    <text evidence="5">The sequence shown here is derived from an EMBL/GenBank/DDBJ whole genome shotgun (WGS) entry which is preliminary data.</text>
</comment>
<dbReference type="Gene3D" id="3.40.50.720">
    <property type="entry name" value="NAD(P)-binding Rossmann-like Domain"/>
    <property type="match status" value="1"/>
</dbReference>
<dbReference type="GO" id="GO:0016874">
    <property type="term" value="F:ligase activity"/>
    <property type="evidence" value="ECO:0007669"/>
    <property type="project" value="UniProtKB-KW"/>
</dbReference>
<dbReference type="Gene3D" id="3.40.50.261">
    <property type="entry name" value="Succinyl-CoA synthetase domains"/>
    <property type="match status" value="2"/>
</dbReference>
<dbReference type="SUPFAM" id="SSF52210">
    <property type="entry name" value="Succinyl-CoA synthetase domains"/>
    <property type="match status" value="2"/>
</dbReference>
<dbReference type="SMART" id="SM00881">
    <property type="entry name" value="CoA_binding"/>
    <property type="match status" value="1"/>
</dbReference>
<dbReference type="InterPro" id="IPR013815">
    <property type="entry name" value="ATP_grasp_subdomain_1"/>
</dbReference>
<evidence type="ECO:0000259" key="3">
    <source>
        <dbReference type="PROSITE" id="PS50975"/>
    </source>
</evidence>
<dbReference type="EMBL" id="BAABAA010000016">
    <property type="protein sequence ID" value="GAA3592435.1"/>
    <property type="molecule type" value="Genomic_DNA"/>
</dbReference>
<dbReference type="RefSeq" id="WP_344848766.1">
    <property type="nucleotide sequence ID" value="NZ_BAABAA010000016.1"/>
</dbReference>
<dbReference type="Pfam" id="PF00583">
    <property type="entry name" value="Acetyltransf_1"/>
    <property type="match status" value="1"/>
</dbReference>
<dbReference type="InterPro" id="IPR000182">
    <property type="entry name" value="GNAT_dom"/>
</dbReference>
<dbReference type="InterPro" id="IPR016181">
    <property type="entry name" value="Acyl_CoA_acyltransferase"/>
</dbReference>
<name>A0ABP6YVQ0_9ACTN</name>
<dbReference type="Pfam" id="PF13380">
    <property type="entry name" value="CoA_binding_2"/>
    <property type="match status" value="1"/>
</dbReference>
<dbReference type="Proteomes" id="UP001501222">
    <property type="component" value="Unassembled WGS sequence"/>
</dbReference>
<keyword evidence="5" id="KW-0436">Ligase</keyword>
<feature type="domain" description="N-acetyltransferase" evidence="4">
    <location>
        <begin position="43"/>
        <end position="201"/>
    </location>
</feature>
<keyword evidence="6" id="KW-1185">Reference proteome</keyword>
<dbReference type="SUPFAM" id="SSF55729">
    <property type="entry name" value="Acyl-CoA N-acyltransferases (Nat)"/>
    <property type="match status" value="1"/>
</dbReference>
<dbReference type="SUPFAM" id="SSF51735">
    <property type="entry name" value="NAD(P)-binding Rossmann-fold domains"/>
    <property type="match status" value="1"/>
</dbReference>
<dbReference type="CDD" id="cd04301">
    <property type="entry name" value="NAT_SF"/>
    <property type="match status" value="1"/>
</dbReference>
<dbReference type="PANTHER" id="PTHR42793">
    <property type="entry name" value="COA BINDING DOMAIN CONTAINING PROTEIN"/>
    <property type="match status" value="1"/>
</dbReference>
<dbReference type="InterPro" id="IPR011761">
    <property type="entry name" value="ATP-grasp"/>
</dbReference>
<keyword evidence="1" id="KW-0067">ATP-binding</keyword>
<proteinExistence type="predicted"/>
<organism evidence="5 6">
    <name type="scientific">Kribbella ginsengisoli</name>
    <dbReference type="NCBI Taxonomy" id="363865"/>
    <lineage>
        <taxon>Bacteria</taxon>
        <taxon>Bacillati</taxon>
        <taxon>Actinomycetota</taxon>
        <taxon>Actinomycetes</taxon>
        <taxon>Propionibacteriales</taxon>
        <taxon>Kribbellaceae</taxon>
        <taxon>Kribbella</taxon>
    </lineage>
</organism>
<dbReference type="InterPro" id="IPR036291">
    <property type="entry name" value="NAD(P)-bd_dom_sf"/>
</dbReference>
<dbReference type="PANTHER" id="PTHR42793:SF1">
    <property type="entry name" value="PEPTIDYL-LYSINE N-ACETYLTRANSFERASE PATZ"/>
    <property type="match status" value="1"/>
</dbReference>
<reference evidence="6" key="1">
    <citation type="journal article" date="2019" name="Int. J. Syst. Evol. Microbiol.">
        <title>The Global Catalogue of Microorganisms (GCM) 10K type strain sequencing project: providing services to taxonomists for standard genome sequencing and annotation.</title>
        <authorList>
            <consortium name="The Broad Institute Genomics Platform"/>
            <consortium name="The Broad Institute Genome Sequencing Center for Infectious Disease"/>
            <person name="Wu L."/>
            <person name="Ma J."/>
        </authorList>
    </citation>
    <scope>NUCLEOTIDE SEQUENCE [LARGE SCALE GENOMIC DNA]</scope>
    <source>
        <strain evidence="6">JCM 16928</strain>
    </source>
</reference>
<dbReference type="InterPro" id="IPR003781">
    <property type="entry name" value="CoA-bd"/>
</dbReference>
<dbReference type="Pfam" id="PF19045">
    <property type="entry name" value="Ligase_CoA_2"/>
    <property type="match status" value="1"/>
</dbReference>
<dbReference type="Pfam" id="PF13607">
    <property type="entry name" value="Succ_CoA_lig"/>
    <property type="match status" value="1"/>
</dbReference>
<dbReference type="Pfam" id="PF13549">
    <property type="entry name" value="ATP-grasp_5"/>
    <property type="match status" value="1"/>
</dbReference>
<gene>
    <name evidence="5" type="ORF">GCM10022235_74600</name>
</gene>
<evidence type="ECO:0000256" key="1">
    <source>
        <dbReference type="PROSITE-ProRule" id="PRU00409"/>
    </source>
</evidence>
<dbReference type="InterPro" id="IPR032875">
    <property type="entry name" value="Succ_CoA_lig_flav_dom"/>
</dbReference>
<dbReference type="Gene3D" id="3.30.1490.20">
    <property type="entry name" value="ATP-grasp fold, A domain"/>
    <property type="match status" value="1"/>
</dbReference>
<evidence type="ECO:0000313" key="6">
    <source>
        <dbReference type="Proteomes" id="UP001501222"/>
    </source>
</evidence>
<dbReference type="SUPFAM" id="SSF56059">
    <property type="entry name" value="Glutathione synthetase ATP-binding domain-like"/>
    <property type="match status" value="1"/>
</dbReference>
<evidence type="ECO:0000259" key="4">
    <source>
        <dbReference type="PROSITE" id="PS51186"/>
    </source>
</evidence>
<keyword evidence="1" id="KW-0547">Nucleotide-binding</keyword>